<sequence length="185" mass="20934">MEPHDDVRLARMKRFDLEPELSLTVTKLAYSTPAEIFDVVRNPTLHIDFDPKEMIVSVDPSSADPITQVGDTFTMNMSSPKMGGAYRMVNHVTRLEKNAAIAWKPATEGYPPIGHRWTWTLEPRDAESTYVSLTYDWLDVTHEGFLAKNTFPIFPLESFHESVDALVEFVESDWGDGYEDAVAHG</sequence>
<organism evidence="1">
    <name type="scientific">Gulosibacter sediminis</name>
    <dbReference type="NCBI Taxonomy" id="1729695"/>
    <lineage>
        <taxon>Bacteria</taxon>
        <taxon>Bacillati</taxon>
        <taxon>Actinomycetota</taxon>
        <taxon>Actinomycetes</taxon>
        <taxon>Micrococcales</taxon>
        <taxon>Microbacteriaceae</taxon>
        <taxon>Gulosibacter</taxon>
    </lineage>
</organism>
<reference evidence="1" key="1">
    <citation type="submission" date="2022-05" db="EMBL/GenBank/DDBJ databases">
        <title>Complete genome sequence of toluene-degrading Gulosibacter sediminis strain ACHW.36C.</title>
        <authorList>
            <person name="Wai A.C."/>
            <person name="Lai G.K."/>
            <person name="Griffin S.D."/>
            <person name="Leung F.C."/>
        </authorList>
    </citation>
    <scope>NUCLEOTIDE SEQUENCE [LARGE SCALE GENOMIC DNA]</scope>
    <source>
        <strain evidence="1">ACHW.36C</strain>
    </source>
</reference>
<accession>A0ABY4MWT3</accession>
<evidence type="ECO:0000313" key="1">
    <source>
        <dbReference type="EMBL" id="UQN14509.1"/>
    </source>
</evidence>
<dbReference type="EMBL" id="CP097160">
    <property type="protein sequence ID" value="UQN14509.1"/>
    <property type="molecule type" value="Genomic_DNA"/>
</dbReference>
<dbReference type="SUPFAM" id="SSF55961">
    <property type="entry name" value="Bet v1-like"/>
    <property type="match status" value="1"/>
</dbReference>
<proteinExistence type="predicted"/>
<dbReference type="Gene3D" id="3.30.530.20">
    <property type="match status" value="1"/>
</dbReference>
<protein>
    <submittedName>
        <fullName evidence="1">Polyketide cyclase</fullName>
    </submittedName>
</protein>
<name>A0ABY4MWT3_9MICO</name>
<gene>
    <name evidence="1" type="ORF">M3M28_10695</name>
</gene>
<dbReference type="InterPro" id="IPR023393">
    <property type="entry name" value="START-like_dom_sf"/>
</dbReference>